<dbReference type="InterPro" id="IPR001533">
    <property type="entry name" value="Pterin_deHydtase"/>
</dbReference>
<dbReference type="PANTHER" id="PTHR12599">
    <property type="entry name" value="PTERIN-4-ALPHA-CARBINOLAMINE DEHYDRATASE"/>
    <property type="match status" value="1"/>
</dbReference>
<dbReference type="NCBIfam" id="NF002017">
    <property type="entry name" value="PRK00823.1-2"/>
    <property type="match status" value="1"/>
</dbReference>
<dbReference type="EC" id="4.2.1.96" evidence="4"/>
<dbReference type="Gene3D" id="3.30.1360.20">
    <property type="entry name" value="Transcriptional coactivator/pterin dehydratase"/>
    <property type="match status" value="1"/>
</dbReference>
<dbReference type="RefSeq" id="WP_062410294.1">
    <property type="nucleotide sequence ID" value="NZ_BJCS01000013.1"/>
</dbReference>
<dbReference type="PATRIC" id="fig|162209.4.peg.4694"/>
<reference evidence="6" key="1">
    <citation type="submission" date="2015-12" db="EMBL/GenBank/DDBJ databases">
        <title>Complete genome sequences of two moderately thermophilic Paenibacillus species.</title>
        <authorList>
            <person name="Butler R.III."/>
            <person name="Wang J."/>
            <person name="Stark B.C."/>
            <person name="Pombert J.-F."/>
        </authorList>
    </citation>
    <scope>NUCLEOTIDE SEQUENCE [LARGE SCALE GENOMIC DNA]</scope>
    <source>
        <strain evidence="6">32O-Y</strain>
    </source>
</reference>
<dbReference type="HAMAP" id="MF_00434">
    <property type="entry name" value="Pterin_4_alpha"/>
    <property type="match status" value="1"/>
</dbReference>
<dbReference type="Proteomes" id="UP000061660">
    <property type="component" value="Chromosome"/>
</dbReference>
<dbReference type="GO" id="GO:0006729">
    <property type="term" value="P:tetrahydrobiopterin biosynthetic process"/>
    <property type="evidence" value="ECO:0007669"/>
    <property type="project" value="InterPro"/>
</dbReference>
<dbReference type="GO" id="GO:0008124">
    <property type="term" value="F:4-alpha-hydroxytetrahydrobiopterin dehydratase activity"/>
    <property type="evidence" value="ECO:0007669"/>
    <property type="project" value="UniProtKB-UniRule"/>
</dbReference>
<dbReference type="EMBL" id="CP013652">
    <property type="protein sequence ID" value="ALS24733.1"/>
    <property type="molecule type" value="Genomic_DNA"/>
</dbReference>
<reference evidence="5 6" key="2">
    <citation type="journal article" date="2016" name="Genome Announc.">
        <title>Complete Genome Sequences of Two Interactive Moderate Thermophiles, Paenibacillus napthalenovorans 32O-Y and Paenibacillus sp. 32O-W.</title>
        <authorList>
            <person name="Butler R.R.III."/>
            <person name="Wang J."/>
            <person name="Stark B.C."/>
            <person name="Pombert J.F."/>
        </authorList>
    </citation>
    <scope>NUCLEOTIDE SEQUENCE [LARGE SCALE GENOMIC DNA]</scope>
    <source>
        <strain evidence="5 6">32O-Y</strain>
    </source>
</reference>
<evidence type="ECO:0000256" key="2">
    <source>
        <dbReference type="ARBA" id="ARBA00006472"/>
    </source>
</evidence>
<dbReference type="STRING" id="162209.IJ22_44470"/>
<evidence type="ECO:0000256" key="1">
    <source>
        <dbReference type="ARBA" id="ARBA00001554"/>
    </source>
</evidence>
<comment type="catalytic activity">
    <reaction evidence="1 4">
        <text>(4aS,6R)-4a-hydroxy-L-erythro-5,6,7,8-tetrahydrobiopterin = (6R)-L-erythro-6,7-dihydrobiopterin + H2O</text>
        <dbReference type="Rhea" id="RHEA:11920"/>
        <dbReference type="ChEBI" id="CHEBI:15377"/>
        <dbReference type="ChEBI" id="CHEBI:15642"/>
        <dbReference type="ChEBI" id="CHEBI:43120"/>
        <dbReference type="EC" id="4.2.1.96"/>
    </reaction>
</comment>
<evidence type="ECO:0000313" key="6">
    <source>
        <dbReference type="Proteomes" id="UP000061660"/>
    </source>
</evidence>
<dbReference type="OrthoDB" id="9800108at2"/>
<dbReference type="AlphaFoldDB" id="A0A0U2WB90"/>
<dbReference type="PANTHER" id="PTHR12599:SF0">
    <property type="entry name" value="PTERIN-4-ALPHA-CARBINOLAMINE DEHYDRATASE"/>
    <property type="match status" value="1"/>
</dbReference>
<gene>
    <name evidence="5" type="ORF">IJ22_44470</name>
</gene>
<evidence type="ECO:0000313" key="5">
    <source>
        <dbReference type="EMBL" id="ALS24733.1"/>
    </source>
</evidence>
<dbReference type="InterPro" id="IPR036428">
    <property type="entry name" value="PCD_sf"/>
</dbReference>
<dbReference type="KEGG" id="pnp:IJ22_44470"/>
<dbReference type="SUPFAM" id="SSF55248">
    <property type="entry name" value="PCD-like"/>
    <property type="match status" value="1"/>
</dbReference>
<organism evidence="5 6">
    <name type="scientific">Paenibacillus naphthalenovorans</name>
    <dbReference type="NCBI Taxonomy" id="162209"/>
    <lineage>
        <taxon>Bacteria</taxon>
        <taxon>Bacillati</taxon>
        <taxon>Bacillota</taxon>
        <taxon>Bacilli</taxon>
        <taxon>Bacillales</taxon>
        <taxon>Paenibacillaceae</taxon>
        <taxon>Paenibacillus</taxon>
    </lineage>
</organism>
<comment type="similarity">
    <text evidence="2 4">Belongs to the pterin-4-alpha-carbinolamine dehydratase family.</text>
</comment>
<dbReference type="CDD" id="cd00488">
    <property type="entry name" value="PCD_DCoH"/>
    <property type="match status" value="1"/>
</dbReference>
<accession>A0A0U2WB90</accession>
<keyword evidence="6" id="KW-1185">Reference proteome</keyword>
<sequence>MHRRLTEEEVQVGLNRTEGWALEENGKWIARKYRFASFMDGIGFVDEVARIAEELNHHPMISIDYRLVTLRLTSWNAGGLTELDFTSARRYDEAYAGFRK</sequence>
<evidence type="ECO:0000256" key="4">
    <source>
        <dbReference type="HAMAP-Rule" id="MF_00434"/>
    </source>
</evidence>
<dbReference type="Pfam" id="PF01329">
    <property type="entry name" value="Pterin_4a"/>
    <property type="match status" value="1"/>
</dbReference>
<keyword evidence="3 4" id="KW-0456">Lyase</keyword>
<evidence type="ECO:0000256" key="3">
    <source>
        <dbReference type="ARBA" id="ARBA00023239"/>
    </source>
</evidence>
<name>A0A0U2WB90_9BACL</name>
<protein>
    <recommendedName>
        <fullName evidence="4">Putative pterin-4-alpha-carbinolamine dehydratase</fullName>
        <shortName evidence="4">PHS</shortName>
        <ecNumber evidence="4">4.2.1.96</ecNumber>
    </recommendedName>
    <alternativeName>
        <fullName evidence="4">4-alpha-hydroxy-tetrahydropterin dehydratase</fullName>
    </alternativeName>
    <alternativeName>
        <fullName evidence="4">Pterin carbinolamine dehydratase</fullName>
        <shortName evidence="4">PCD</shortName>
    </alternativeName>
</protein>
<proteinExistence type="inferred from homology"/>